<dbReference type="AlphaFoldDB" id="A0A8S4PW21"/>
<comment type="caution">
    <text evidence="1">The sequence shown here is derived from an EMBL/GenBank/DDBJ whole genome shotgun (WGS) entry which is preliminary data.</text>
</comment>
<dbReference type="InterPro" id="IPR013320">
    <property type="entry name" value="ConA-like_dom_sf"/>
</dbReference>
<gene>
    <name evidence="1" type="ORF">OFUS_LOCUS21941</name>
</gene>
<evidence type="ECO:0000313" key="1">
    <source>
        <dbReference type="EMBL" id="CAH1797705.1"/>
    </source>
</evidence>
<reference evidence="1" key="1">
    <citation type="submission" date="2022-03" db="EMBL/GenBank/DDBJ databases">
        <authorList>
            <person name="Martin C."/>
        </authorList>
    </citation>
    <scope>NUCLEOTIDE SEQUENCE</scope>
</reference>
<dbReference type="Pfam" id="PF13385">
    <property type="entry name" value="Laminin_G_3"/>
    <property type="match status" value="1"/>
</dbReference>
<sequence>MFNTNTKAWQVQHPSPTAGEWHHVVMTWRDQTAVTSKLALWWDGVNVATDNSSTSRNVPTTIYNDFLIGRPNNNFHSYGEAVIDELIFWDKELEDARIMSLWESYNDNLNFANTTIDQ</sequence>
<name>A0A8S4PW21_OWEFU</name>
<accession>A0A8S4PW21</accession>
<dbReference type="EMBL" id="CAIIXF020000010">
    <property type="protein sequence ID" value="CAH1797705.1"/>
    <property type="molecule type" value="Genomic_DNA"/>
</dbReference>
<keyword evidence="2" id="KW-1185">Reference proteome</keyword>
<organism evidence="1 2">
    <name type="scientific">Owenia fusiformis</name>
    <name type="common">Polychaete worm</name>
    <dbReference type="NCBI Taxonomy" id="6347"/>
    <lineage>
        <taxon>Eukaryota</taxon>
        <taxon>Metazoa</taxon>
        <taxon>Spiralia</taxon>
        <taxon>Lophotrochozoa</taxon>
        <taxon>Annelida</taxon>
        <taxon>Polychaeta</taxon>
        <taxon>Sedentaria</taxon>
        <taxon>Canalipalpata</taxon>
        <taxon>Sabellida</taxon>
        <taxon>Oweniida</taxon>
        <taxon>Oweniidae</taxon>
        <taxon>Owenia</taxon>
    </lineage>
</organism>
<dbReference type="Gene3D" id="2.60.120.200">
    <property type="match status" value="1"/>
</dbReference>
<dbReference type="SUPFAM" id="SSF49899">
    <property type="entry name" value="Concanavalin A-like lectins/glucanases"/>
    <property type="match status" value="1"/>
</dbReference>
<proteinExistence type="predicted"/>
<protein>
    <submittedName>
        <fullName evidence="1">Uncharacterized protein</fullName>
    </submittedName>
</protein>
<dbReference type="Proteomes" id="UP000749559">
    <property type="component" value="Unassembled WGS sequence"/>
</dbReference>
<evidence type="ECO:0000313" key="2">
    <source>
        <dbReference type="Proteomes" id="UP000749559"/>
    </source>
</evidence>